<reference evidence="2" key="1">
    <citation type="submission" date="2022-11" db="EMBL/GenBank/DDBJ databases">
        <authorList>
            <person name="Petersen C."/>
        </authorList>
    </citation>
    <scope>NUCLEOTIDE SEQUENCE</scope>
    <source>
        <strain evidence="2">IBT 30069</strain>
    </source>
</reference>
<dbReference type="Proteomes" id="UP001149165">
    <property type="component" value="Unassembled WGS sequence"/>
</dbReference>
<feature type="region of interest" description="Disordered" evidence="1">
    <location>
        <begin position="120"/>
        <end position="195"/>
    </location>
</feature>
<sequence>MGFISSITRSVRNNKISRKLSISTSNKPHHEDSKDLIKILSNAASLTRIDSIASTIRLDIQEPTSPTESPTHRKRLTPADLNLQTLFDNAEALDPATNRAVRALSMPEYPILKMDTVKSPFDTPTKKLQDPIDTGRANGKNFTQTTRSVRNTNGNRNTGRMKKEEYKGHGRSQSQSQIQGQGQGQNQNQNLTGSRIKRSMTGFLKKSTSLKIPRSSLSLKTMRGPSEPKWMDGRCISEEDFLVDEKAELKWLELNGLSSRNTEFGVWRGNGFGRPW</sequence>
<feature type="compositionally biased region" description="Low complexity" evidence="1">
    <location>
        <begin position="145"/>
        <end position="158"/>
    </location>
</feature>
<organism evidence="2 3">
    <name type="scientific">Penicillium angulare</name>
    <dbReference type="NCBI Taxonomy" id="116970"/>
    <lineage>
        <taxon>Eukaryota</taxon>
        <taxon>Fungi</taxon>
        <taxon>Dikarya</taxon>
        <taxon>Ascomycota</taxon>
        <taxon>Pezizomycotina</taxon>
        <taxon>Eurotiomycetes</taxon>
        <taxon>Eurotiomycetidae</taxon>
        <taxon>Eurotiales</taxon>
        <taxon>Aspergillaceae</taxon>
        <taxon>Penicillium</taxon>
    </lineage>
</organism>
<dbReference type="EMBL" id="JAPQKH010000002">
    <property type="protein sequence ID" value="KAJ5113902.1"/>
    <property type="molecule type" value="Genomic_DNA"/>
</dbReference>
<evidence type="ECO:0000313" key="3">
    <source>
        <dbReference type="Proteomes" id="UP001149165"/>
    </source>
</evidence>
<name>A0A9W9G9E8_9EURO</name>
<feature type="compositionally biased region" description="Low complexity" evidence="1">
    <location>
        <begin position="172"/>
        <end position="190"/>
    </location>
</feature>
<reference evidence="2" key="2">
    <citation type="journal article" date="2023" name="IMA Fungus">
        <title>Comparative genomic study of the Penicillium genus elucidates a diverse pangenome and 15 lateral gene transfer events.</title>
        <authorList>
            <person name="Petersen C."/>
            <person name="Sorensen T."/>
            <person name="Nielsen M.R."/>
            <person name="Sondergaard T.E."/>
            <person name="Sorensen J.L."/>
            <person name="Fitzpatrick D.A."/>
            <person name="Frisvad J.C."/>
            <person name="Nielsen K.L."/>
        </authorList>
    </citation>
    <scope>NUCLEOTIDE SEQUENCE</scope>
    <source>
        <strain evidence="2">IBT 30069</strain>
    </source>
</reference>
<proteinExistence type="predicted"/>
<keyword evidence="3" id="KW-1185">Reference proteome</keyword>
<dbReference type="OrthoDB" id="4334035at2759"/>
<gene>
    <name evidence="2" type="ORF">N7456_002436</name>
</gene>
<evidence type="ECO:0000256" key="1">
    <source>
        <dbReference type="SAM" id="MobiDB-lite"/>
    </source>
</evidence>
<comment type="caution">
    <text evidence="2">The sequence shown here is derived from an EMBL/GenBank/DDBJ whole genome shotgun (WGS) entry which is preliminary data.</text>
</comment>
<evidence type="ECO:0000313" key="2">
    <source>
        <dbReference type="EMBL" id="KAJ5113902.1"/>
    </source>
</evidence>
<protein>
    <submittedName>
        <fullName evidence="2">Uncharacterized protein</fullName>
    </submittedName>
</protein>
<accession>A0A9W9G9E8</accession>
<dbReference type="AlphaFoldDB" id="A0A9W9G9E8"/>